<dbReference type="GO" id="GO:0004386">
    <property type="term" value="F:helicase activity"/>
    <property type="evidence" value="ECO:0007669"/>
    <property type="project" value="UniProtKB-KW"/>
</dbReference>
<evidence type="ECO:0000313" key="6">
    <source>
        <dbReference type="Proteomes" id="UP000002008"/>
    </source>
</evidence>
<dbReference type="GO" id="GO:0006281">
    <property type="term" value="P:DNA repair"/>
    <property type="evidence" value="ECO:0007669"/>
    <property type="project" value="UniProtKB-KW"/>
</dbReference>
<dbReference type="HOGENOM" id="CLU_089239_0_0_0"/>
<dbReference type="RefSeq" id="WP_012256619.1">
    <property type="nucleotide sequence ID" value="NC_010175.1"/>
</dbReference>
<dbReference type="Proteomes" id="UP000002008">
    <property type="component" value="Chromosome"/>
</dbReference>
<keyword evidence="2" id="KW-0347">Helicase</keyword>
<name>A9WFM5_CHLAA</name>
<dbReference type="KEGG" id="cau:Caur_0725"/>
<keyword evidence="2" id="KW-0547">Nucleotide-binding</keyword>
<dbReference type="EMBL" id="CP000909">
    <property type="protein sequence ID" value="ABY33963.1"/>
    <property type="molecule type" value="Genomic_DNA"/>
</dbReference>
<dbReference type="Gene3D" id="3.90.320.10">
    <property type="match status" value="1"/>
</dbReference>
<evidence type="ECO:0000259" key="4">
    <source>
        <dbReference type="Pfam" id="PF12705"/>
    </source>
</evidence>
<proteinExistence type="predicted"/>
<evidence type="ECO:0000256" key="2">
    <source>
        <dbReference type="ARBA" id="ARBA00022806"/>
    </source>
</evidence>
<dbReference type="AlphaFoldDB" id="A9WFM5"/>
<dbReference type="InterPro" id="IPR011604">
    <property type="entry name" value="PDDEXK-like_dom_sf"/>
</dbReference>
<evidence type="ECO:0000256" key="3">
    <source>
        <dbReference type="ARBA" id="ARBA00023204"/>
    </source>
</evidence>
<keyword evidence="1" id="KW-0227">DNA damage</keyword>
<dbReference type="eggNOG" id="COG1074">
    <property type="taxonomic scope" value="Bacteria"/>
</dbReference>
<keyword evidence="2" id="KW-0378">Hydrolase</keyword>
<dbReference type="Pfam" id="PF12705">
    <property type="entry name" value="PDDEXK_1"/>
    <property type="match status" value="1"/>
</dbReference>
<keyword evidence="6" id="KW-1185">Reference proteome</keyword>
<evidence type="ECO:0000313" key="5">
    <source>
        <dbReference type="EMBL" id="ABY33963.1"/>
    </source>
</evidence>
<keyword evidence="2" id="KW-0067">ATP-binding</keyword>
<dbReference type="InParanoid" id="A9WFM5"/>
<evidence type="ECO:0000256" key="1">
    <source>
        <dbReference type="ARBA" id="ARBA00022763"/>
    </source>
</evidence>
<protein>
    <recommendedName>
        <fullName evidence="4">PD-(D/E)XK endonuclease-like domain-containing protein</fullName>
    </recommendedName>
</protein>
<sequence length="272" mass="31680">MTEDPFNDIEDFIRQRFEENFKQLCLESGHTLTADVKKTALDQVLLYWRSMRKIAERITDTEVRLSLPGQRSPQGREYTIEGVVDILRADDQTVMYDIKTHDADYVRANLELYKQQLNVYAHIWQELRGEALDAMAIIATAFPHAIKEALENPEPMALETALQDWEPLIPIEYDPAYKDRTVLAFGETVDRIENGEFSPPPLERLQENIPGIRTHERFGTRVCRNCDARFSCNSYRQYVRGTSRLAERRMSYFTDDQPDQEIWRTAGLDDLP</sequence>
<organism evidence="5 6">
    <name type="scientific">Chloroflexus aurantiacus (strain ATCC 29366 / DSM 635 / J-10-fl)</name>
    <dbReference type="NCBI Taxonomy" id="324602"/>
    <lineage>
        <taxon>Bacteria</taxon>
        <taxon>Bacillati</taxon>
        <taxon>Chloroflexota</taxon>
        <taxon>Chloroflexia</taxon>
        <taxon>Chloroflexales</taxon>
        <taxon>Chloroflexineae</taxon>
        <taxon>Chloroflexaceae</taxon>
        <taxon>Chloroflexus</taxon>
    </lineage>
</organism>
<accession>A9WFM5</accession>
<reference evidence="6" key="1">
    <citation type="journal article" date="2011" name="BMC Genomics">
        <title>Complete genome sequence of the filamentous anoxygenic phototrophic bacterium Chloroflexus aurantiacus.</title>
        <authorList>
            <person name="Tang K.H."/>
            <person name="Barry K."/>
            <person name="Chertkov O."/>
            <person name="Dalin E."/>
            <person name="Han C.S."/>
            <person name="Hauser L.J."/>
            <person name="Honchak B.M."/>
            <person name="Karbach L.E."/>
            <person name="Land M.L."/>
            <person name="Lapidus A."/>
            <person name="Larimer F.W."/>
            <person name="Mikhailova N."/>
            <person name="Pitluck S."/>
            <person name="Pierson B.K."/>
            <person name="Blankenship R.E."/>
        </authorList>
    </citation>
    <scope>NUCLEOTIDE SEQUENCE [LARGE SCALE GENOMIC DNA]</scope>
    <source>
        <strain evidence="6">ATCC 29366 / DSM 635 / J-10-fl</strain>
    </source>
</reference>
<dbReference type="EnsemblBacteria" id="ABY33963">
    <property type="protein sequence ID" value="ABY33963"/>
    <property type="gene ID" value="Caur_0725"/>
</dbReference>
<dbReference type="STRING" id="324602.Caur_0725"/>
<gene>
    <name evidence="5" type="ordered locus">Caur_0725</name>
</gene>
<dbReference type="PATRIC" id="fig|324602.8.peg.829"/>
<dbReference type="InterPro" id="IPR038726">
    <property type="entry name" value="PDDEXK_AddAB-type"/>
</dbReference>
<feature type="domain" description="PD-(D/E)XK endonuclease-like" evidence="4">
    <location>
        <begin position="7"/>
        <end position="233"/>
    </location>
</feature>
<keyword evidence="3" id="KW-0234">DNA repair</keyword>